<dbReference type="GO" id="GO:0005886">
    <property type="term" value="C:plasma membrane"/>
    <property type="evidence" value="ECO:0007669"/>
    <property type="project" value="UniProtKB-SubCell"/>
</dbReference>
<dbReference type="EMBL" id="CACRSY010000008">
    <property type="protein sequence ID" value="VYS91732.1"/>
    <property type="molecule type" value="Genomic_DNA"/>
</dbReference>
<keyword evidence="8" id="KW-0238">DNA-binding</keyword>
<dbReference type="GO" id="GO:0003677">
    <property type="term" value="F:DNA binding"/>
    <property type="evidence" value="ECO:0007669"/>
    <property type="project" value="UniProtKB-KW"/>
</dbReference>
<accession>A0A6N2SEM2</accession>
<organism evidence="8">
    <name type="scientific">Blautia hansenii</name>
    <name type="common">Ruminococcus hansenii</name>
    <dbReference type="NCBI Taxonomy" id="1322"/>
    <lineage>
        <taxon>Bacteria</taxon>
        <taxon>Bacillati</taxon>
        <taxon>Bacillota</taxon>
        <taxon>Clostridia</taxon>
        <taxon>Lachnospirales</taxon>
        <taxon>Lachnospiraceae</taxon>
        <taxon>Blautia</taxon>
    </lineage>
</organism>
<dbReference type="PANTHER" id="PTHR33885:SF3">
    <property type="entry name" value="PHAGE SHOCK PROTEIN C"/>
    <property type="match status" value="1"/>
</dbReference>
<comment type="subcellular location">
    <subcellularLocation>
        <location evidence="1">Cell membrane</location>
        <topology evidence="1">Single-pass membrane protein</topology>
    </subcellularLocation>
</comment>
<keyword evidence="5 6" id="KW-0472">Membrane</keyword>
<dbReference type="Pfam" id="PF04024">
    <property type="entry name" value="PspC"/>
    <property type="match status" value="1"/>
</dbReference>
<dbReference type="AlphaFoldDB" id="A0A6N2SEM2"/>
<dbReference type="RefSeq" id="WP_009246533.1">
    <property type="nucleotide sequence ID" value="NZ_CACRSY010000008.1"/>
</dbReference>
<feature type="domain" description="Phage shock protein PspC N-terminal" evidence="7">
    <location>
        <begin position="4"/>
        <end position="61"/>
    </location>
</feature>
<sequence length="61" mass="6641">MSDKRLYRSSTNCMLAGVCGGIAEYFNIDPTLIRLAWIILTCMGFGTGIIAYIIAAIVIPK</sequence>
<name>A0A6N2SEM2_BLAHA</name>
<keyword evidence="2" id="KW-1003">Cell membrane</keyword>
<evidence type="ECO:0000256" key="1">
    <source>
        <dbReference type="ARBA" id="ARBA00004162"/>
    </source>
</evidence>
<reference evidence="8" key="1">
    <citation type="submission" date="2019-11" db="EMBL/GenBank/DDBJ databases">
        <authorList>
            <person name="Feng L."/>
        </authorList>
    </citation>
    <scope>NUCLEOTIDE SEQUENCE</scope>
    <source>
        <strain evidence="8">BhanseniiLFYP23</strain>
    </source>
</reference>
<protein>
    <submittedName>
        <fullName evidence="8">DNA-binding transcriptional activator PspC</fullName>
    </submittedName>
</protein>
<keyword evidence="3 6" id="KW-0812">Transmembrane</keyword>
<evidence type="ECO:0000256" key="2">
    <source>
        <dbReference type="ARBA" id="ARBA00022475"/>
    </source>
</evidence>
<feature type="transmembrane region" description="Helical" evidence="6">
    <location>
        <begin position="34"/>
        <end position="59"/>
    </location>
</feature>
<gene>
    <name evidence="8" type="ORF">BHLFYP23_02071</name>
</gene>
<evidence type="ECO:0000259" key="7">
    <source>
        <dbReference type="Pfam" id="PF04024"/>
    </source>
</evidence>
<proteinExistence type="predicted"/>
<evidence type="ECO:0000256" key="4">
    <source>
        <dbReference type="ARBA" id="ARBA00022989"/>
    </source>
</evidence>
<evidence type="ECO:0000256" key="6">
    <source>
        <dbReference type="SAM" id="Phobius"/>
    </source>
</evidence>
<keyword evidence="4 6" id="KW-1133">Transmembrane helix</keyword>
<dbReference type="InterPro" id="IPR007168">
    <property type="entry name" value="Phageshock_PspC_N"/>
</dbReference>
<evidence type="ECO:0000313" key="8">
    <source>
        <dbReference type="EMBL" id="VYS91732.1"/>
    </source>
</evidence>
<dbReference type="PANTHER" id="PTHR33885">
    <property type="entry name" value="PHAGE SHOCK PROTEIN C"/>
    <property type="match status" value="1"/>
</dbReference>
<dbReference type="InterPro" id="IPR052027">
    <property type="entry name" value="PspC"/>
</dbReference>
<evidence type="ECO:0000256" key="3">
    <source>
        <dbReference type="ARBA" id="ARBA00022692"/>
    </source>
</evidence>
<evidence type="ECO:0000256" key="5">
    <source>
        <dbReference type="ARBA" id="ARBA00023136"/>
    </source>
</evidence>